<dbReference type="RefSeq" id="WP_307179122.1">
    <property type="nucleotide sequence ID" value="NZ_JAUSYP010000001.1"/>
</dbReference>
<name>A0ABU0R0S3_9ACTN</name>
<feature type="region of interest" description="Disordered" evidence="1">
    <location>
        <begin position="1"/>
        <end position="39"/>
    </location>
</feature>
<feature type="compositionally biased region" description="Basic and acidic residues" evidence="1">
    <location>
        <begin position="22"/>
        <end position="32"/>
    </location>
</feature>
<accession>A0ABU0R0S3</accession>
<keyword evidence="3" id="KW-1185">Reference proteome</keyword>
<organism evidence="2 3">
    <name type="scientific">Streptomyces africanus</name>
    <dbReference type="NCBI Taxonomy" id="231024"/>
    <lineage>
        <taxon>Bacteria</taxon>
        <taxon>Bacillati</taxon>
        <taxon>Actinomycetota</taxon>
        <taxon>Actinomycetes</taxon>
        <taxon>Kitasatosporales</taxon>
        <taxon>Streptomycetaceae</taxon>
        <taxon>Streptomyces</taxon>
    </lineage>
</organism>
<comment type="caution">
    <text evidence="2">The sequence shown here is derived from an EMBL/GenBank/DDBJ whole genome shotgun (WGS) entry which is preliminary data.</text>
</comment>
<reference evidence="2 3" key="1">
    <citation type="submission" date="2023-07" db="EMBL/GenBank/DDBJ databases">
        <title>Comparative genomics of wheat-associated soil bacteria to identify genetic determinants of phenazine resistance.</title>
        <authorList>
            <person name="Mouncey N."/>
        </authorList>
    </citation>
    <scope>NUCLEOTIDE SEQUENCE [LARGE SCALE GENOMIC DNA]</scope>
    <source>
        <strain evidence="2 3">B3I12</strain>
    </source>
</reference>
<gene>
    <name evidence="2" type="ORF">QF034_007491</name>
</gene>
<proteinExistence type="predicted"/>
<dbReference type="Proteomes" id="UP001232755">
    <property type="component" value="Unassembled WGS sequence"/>
</dbReference>
<protein>
    <submittedName>
        <fullName evidence="2">Uncharacterized protein</fullName>
    </submittedName>
</protein>
<dbReference type="EMBL" id="JAUSYP010000001">
    <property type="protein sequence ID" value="MDQ0753260.1"/>
    <property type="molecule type" value="Genomic_DNA"/>
</dbReference>
<sequence>MRADVVQGSGEERHGVQALAESGHHQCREQRPRVGRRRRGQGLLRVTDLVAATGWSAAAVARPLADLRGGGALFFDVELDNTLLGVTTQATLWMADPHPPAR</sequence>
<evidence type="ECO:0000313" key="2">
    <source>
        <dbReference type="EMBL" id="MDQ0753260.1"/>
    </source>
</evidence>
<evidence type="ECO:0000256" key="1">
    <source>
        <dbReference type="SAM" id="MobiDB-lite"/>
    </source>
</evidence>
<evidence type="ECO:0000313" key="3">
    <source>
        <dbReference type="Proteomes" id="UP001232755"/>
    </source>
</evidence>